<sequence>MATRHLGHEAWRDIACGLLFSVLAGVVGYSVLRDTALTATLGRGPDPGPAFLPLIVIGLVGLGGAVILLKGVVNWARSGWLGPPGMAMPGDHLHALLLISSIALLPVLTDWLGFLAASVLFAAPWLAWLGYRRGGGLRRALGHAACFALLIGALLHLVFVMLLNVPL</sequence>
<evidence type="ECO:0000259" key="2">
    <source>
        <dbReference type="Pfam" id="PF07331"/>
    </source>
</evidence>
<feature type="transmembrane region" description="Helical" evidence="1">
    <location>
        <begin position="51"/>
        <end position="73"/>
    </location>
</feature>
<feature type="transmembrane region" description="Helical" evidence="1">
    <location>
        <begin position="141"/>
        <end position="163"/>
    </location>
</feature>
<name>A0A2A2ES65_9GAMM</name>
<evidence type="ECO:0000313" key="4">
    <source>
        <dbReference type="Proteomes" id="UP000217771"/>
    </source>
</evidence>
<dbReference type="Proteomes" id="UP000217771">
    <property type="component" value="Unassembled WGS sequence"/>
</dbReference>
<gene>
    <name evidence="3" type="ORF">CK498_18695</name>
</gene>
<dbReference type="AlphaFoldDB" id="A0A2A2ES65"/>
<feature type="transmembrane region" description="Helical" evidence="1">
    <location>
        <begin position="111"/>
        <end position="129"/>
    </location>
</feature>
<keyword evidence="1" id="KW-1133">Transmembrane helix</keyword>
<keyword evidence="1" id="KW-0472">Membrane</keyword>
<keyword evidence="1" id="KW-0812">Transmembrane</keyword>
<dbReference type="InterPro" id="IPR009936">
    <property type="entry name" value="DUF1468"/>
</dbReference>
<feature type="transmembrane region" description="Helical" evidence="1">
    <location>
        <begin position="12"/>
        <end position="31"/>
    </location>
</feature>
<proteinExistence type="predicted"/>
<keyword evidence="4" id="KW-1185">Reference proteome</keyword>
<dbReference type="OrthoDB" id="10016598at2"/>
<feature type="domain" description="DUF1468" evidence="2">
    <location>
        <begin position="16"/>
        <end position="167"/>
    </location>
</feature>
<reference evidence="3 4" key="1">
    <citation type="submission" date="2017-08" db="EMBL/GenBank/DDBJ databases">
        <title>Halomonas alkalisoli sp. nov., isolated from saline alkaline soil.</title>
        <authorList>
            <person name="Wang D."/>
            <person name="Zhang G."/>
        </authorList>
    </citation>
    <scope>NUCLEOTIDE SEQUENCE [LARGE SCALE GENOMIC DNA]</scope>
    <source>
        <strain evidence="3 4">WRN001</strain>
    </source>
</reference>
<protein>
    <recommendedName>
        <fullName evidence="2">DUF1468 domain-containing protein</fullName>
    </recommendedName>
</protein>
<accession>A0A2A2ES65</accession>
<dbReference type="Pfam" id="PF07331">
    <property type="entry name" value="TctB"/>
    <property type="match status" value="1"/>
</dbReference>
<organism evidence="3 4">
    <name type="scientific">Halomonas salipaludis</name>
    <dbReference type="NCBI Taxonomy" id="2032625"/>
    <lineage>
        <taxon>Bacteria</taxon>
        <taxon>Pseudomonadati</taxon>
        <taxon>Pseudomonadota</taxon>
        <taxon>Gammaproteobacteria</taxon>
        <taxon>Oceanospirillales</taxon>
        <taxon>Halomonadaceae</taxon>
        <taxon>Halomonas</taxon>
    </lineage>
</organism>
<dbReference type="RefSeq" id="WP_095622372.1">
    <property type="nucleotide sequence ID" value="NZ_NSKB01000007.1"/>
</dbReference>
<comment type="caution">
    <text evidence="3">The sequence shown here is derived from an EMBL/GenBank/DDBJ whole genome shotgun (WGS) entry which is preliminary data.</text>
</comment>
<evidence type="ECO:0000313" key="3">
    <source>
        <dbReference type="EMBL" id="PAU75177.1"/>
    </source>
</evidence>
<dbReference type="EMBL" id="NSKB01000007">
    <property type="protein sequence ID" value="PAU75177.1"/>
    <property type="molecule type" value="Genomic_DNA"/>
</dbReference>
<evidence type="ECO:0000256" key="1">
    <source>
        <dbReference type="SAM" id="Phobius"/>
    </source>
</evidence>